<feature type="compositionally biased region" description="Basic and acidic residues" evidence="2">
    <location>
        <begin position="1555"/>
        <end position="1664"/>
    </location>
</feature>
<dbReference type="PANTHER" id="PTHR11477">
    <property type="entry name" value="TRANSCRIPTION FACTOR S-II ZINC FINGER DOMAIN-CONTAINING PROTEIN"/>
    <property type="match status" value="1"/>
</dbReference>
<feature type="compositionally biased region" description="Basic and acidic residues" evidence="2">
    <location>
        <begin position="329"/>
        <end position="341"/>
    </location>
</feature>
<feature type="compositionally biased region" description="Low complexity" evidence="2">
    <location>
        <begin position="744"/>
        <end position="771"/>
    </location>
</feature>
<evidence type="ECO:0000313" key="5">
    <source>
        <dbReference type="RefSeq" id="XP_032054433.1"/>
    </source>
</evidence>
<dbReference type="Pfam" id="PF07500">
    <property type="entry name" value="TFIIS_M"/>
    <property type="match status" value="1"/>
</dbReference>
<feature type="compositionally biased region" description="Low complexity" evidence="2">
    <location>
        <begin position="726"/>
        <end position="735"/>
    </location>
</feature>
<dbReference type="Proteomes" id="UP000504639">
    <property type="component" value="Chromosome 16"/>
</dbReference>
<dbReference type="PROSITE" id="PS51321">
    <property type="entry name" value="TFIIS_CENTRAL"/>
    <property type="match status" value="1"/>
</dbReference>
<dbReference type="SUPFAM" id="SSF46942">
    <property type="entry name" value="Elongation factor TFIIS domain 2"/>
    <property type="match status" value="1"/>
</dbReference>
<feature type="compositionally biased region" description="Pro residues" evidence="2">
    <location>
        <begin position="714"/>
        <end position="725"/>
    </location>
</feature>
<feature type="compositionally biased region" description="Polar residues" evidence="2">
    <location>
        <begin position="1109"/>
        <end position="1145"/>
    </location>
</feature>
<dbReference type="FunFam" id="1.10.472.30:FF:000002">
    <property type="entry name" value="Death-inducer obliterator 1"/>
    <property type="match status" value="1"/>
</dbReference>
<feature type="compositionally biased region" description="Basic and acidic residues" evidence="2">
    <location>
        <begin position="1529"/>
        <end position="1545"/>
    </location>
</feature>
<dbReference type="InterPro" id="IPR003618">
    <property type="entry name" value="TFIIS_cen_dom"/>
</dbReference>
<accession>A0A6J3DYS7</accession>
<proteinExistence type="predicted"/>
<dbReference type="InParanoid" id="A0A6J3DYS7"/>
<feature type="compositionally biased region" description="Polar residues" evidence="2">
    <location>
        <begin position="375"/>
        <end position="406"/>
    </location>
</feature>
<feature type="compositionally biased region" description="Basic and acidic residues" evidence="2">
    <location>
        <begin position="1298"/>
        <end position="1312"/>
    </location>
</feature>
<feature type="compositionally biased region" description="Low complexity" evidence="2">
    <location>
        <begin position="82"/>
        <end position="93"/>
    </location>
</feature>
<evidence type="ECO:0000259" key="3">
    <source>
        <dbReference type="PROSITE" id="PS51321"/>
    </source>
</evidence>
<protein>
    <submittedName>
        <fullName evidence="5">Death-inducer obliterator 1-like</fullName>
    </submittedName>
</protein>
<feature type="domain" description="TFIIS central" evidence="3">
    <location>
        <begin position="110"/>
        <end position="230"/>
    </location>
</feature>
<keyword evidence="1" id="KW-0175">Coiled coil</keyword>
<evidence type="ECO:0000256" key="1">
    <source>
        <dbReference type="SAM" id="Coils"/>
    </source>
</evidence>
<dbReference type="SMART" id="SM00510">
    <property type="entry name" value="TFS2M"/>
    <property type="match status" value="1"/>
</dbReference>
<dbReference type="GeneID" id="116495826"/>
<feature type="compositionally biased region" description="Polar residues" evidence="2">
    <location>
        <begin position="1088"/>
        <end position="1097"/>
    </location>
</feature>
<feature type="region of interest" description="Disordered" evidence="2">
    <location>
        <begin position="829"/>
        <end position="849"/>
    </location>
</feature>
<dbReference type="Pfam" id="PF07744">
    <property type="entry name" value="SPOC"/>
    <property type="match status" value="1"/>
</dbReference>
<dbReference type="InterPro" id="IPR012921">
    <property type="entry name" value="SPOC_C"/>
</dbReference>
<sequence length="1674" mass="184830">MVEKHASSLTKNLPTKKSPSNSSTSLMKQTLKPAGSFKGVIPKKPWPSTGGVPSKQAAFSHDSPVSKKPAASSLAGGLKRPSLSSVSTASGSSQAKTQASPIQSQPNSQIRQNIRQSLKEILWKRVNDSDDLVMTESEVGKVALNIEKEMFNLFQVTDNRYKSKYRSIMFNLKDPKNQGLFHRVLREQISLSKLVRMKPEELSSKELSVWKEKPAKAMLESRTKSHEIKKAAVKREQVPDVNMEDSPPVSDSKMFSVFVHFQEKQKSTRTVQNVNSAPSLDVFSSVLKDTTNQHRAHLFDLNCKICTGQISASEDELPPKKIKLMASAKKAESKSKPEVQPKYESSAPSAAAEPAKEAASENTEETEVGPAAEAVSQSSLERTYIPTTQGHNNTDSSSEEPSTFPASCTGAVVTTVTVSGRDSRTAMSGSSGTTTTALRSGTASDKVSTGETKQEMSKPVMTVPKSILTKPSSSPDPRYLAVHQSPNISVAEPRSPQGSDTSLFLSRLNTIWKGFINMQSVGKFVTKAYPVSGCFDYFSEDLPDTIHIGGRISPKMVWDYVGKLKYSLSKKLCLIRFHPATEEEELVYISLYSYFSSRGRFGVVTNNKRHVKDLYLIPLSSKDPIPSKLLPFEGPGLESSRPNLILGLVICQKGKRLATSMDTVKIEEKRSRIQVQKGTETSLYSKGPAASSQEKKTPKYTLYSGDSAVSTTPPGFPPPPPPLPVPETSSVTPSVILSSIKSGTTSTVTPPVSTTASTSATATPSSSSKTATPLEHILQILFGKKKTFEPLAKETETVQSSNQEAQAAVDGGVSAVPLLDPIVQQFGQMSKDKAIEDEEDDRPYDPKEEYDPEKAFEMQTGESKKLYSVEKPSNTAELEVEAYDPEDKTILESILESKVTVDDLPNKMYTDTKNTSVETPALYVPDFFVPSSLEEQQKMLEELDRQIEEQKRQIEEQEEALRQQRAAVGVSMAHFSVSDALMSPPPKSSLLKTELFHQDQQAAQKVDLPSNQQEQVLNQSCDPQASFPNTLQTSLGKEEKTLIPATQLSYGGDNWVSSEKAPAVLQEEAPNSKFENTVQVTLENVSQAVSAEPSTSKPLRKVLLPTPPSTSFQPNFSTSNDGQSLQDMHKVSWSNEANPMFTSQEKGPGHFEPDRGLSAVQYEEQRNPQPHQFVEQTESPPVQGEGGPLPQHFEENRAGGPFPLSGQKGGPPAPLMLNAPGGPHGPNFRGPAPQFSEEHGSPNNDGQRGSAPGRFGSQKGPIPSLFSTQHGPPSLFGDNRGPAPSYHGVPRGMSPSQFEDHREPHMEQREFSDSQYNEMIRPPGQFEGPDQPQFMGNRGPSPFPFGGQRRPPPAQFKGQRGGPQFGGPRGPAPSHFGGPRGPHPNQFEGQRGPAPNHIPGPRGLLPQPFEERRGGGPPPRFATQRGPAPLQFGGPRGATPPMFPEQNEPPLSRFHFQGQSPQNMKPTPRPLLDLPSHPPGHRKEMWEEAGPSAPLSGIPGQGPESEGQWSGSDFREGKNLEFRGQTFEGRQRERYEGGNKDKVLDQPEPQQADNRQSRPFEERRRDREHGRPWERDRGRNWNRDRDWERHRDNTYRRRDRERSRSRDSDRDRDRDRDRSREKERDRDRDQDRERGKDRKDRSQSREIGKEMKPETPKEGQKPTEAEASSSTNQS</sequence>
<feature type="region of interest" description="Disordered" evidence="2">
    <location>
        <begin position="1"/>
        <end position="110"/>
    </location>
</feature>
<dbReference type="GO" id="GO:0006351">
    <property type="term" value="P:DNA-templated transcription"/>
    <property type="evidence" value="ECO:0007669"/>
    <property type="project" value="InterPro"/>
</dbReference>
<feature type="region of interest" description="Disordered" evidence="2">
    <location>
        <begin position="669"/>
        <end position="771"/>
    </location>
</feature>
<feature type="compositionally biased region" description="Low complexity" evidence="2">
    <location>
        <begin position="12"/>
        <end position="26"/>
    </location>
</feature>
<evidence type="ECO:0000313" key="4">
    <source>
        <dbReference type="Proteomes" id="UP000504639"/>
    </source>
</evidence>
<name>A0A6J3DYS7_AYTFU</name>
<feature type="region of interest" description="Disordered" evidence="2">
    <location>
        <begin position="1088"/>
        <end position="1674"/>
    </location>
</feature>
<organism evidence="4 5">
    <name type="scientific">Aythya fuligula</name>
    <name type="common">Tufted duck</name>
    <name type="synonym">Anas fuligula</name>
    <dbReference type="NCBI Taxonomy" id="219594"/>
    <lineage>
        <taxon>Eukaryota</taxon>
        <taxon>Metazoa</taxon>
        <taxon>Chordata</taxon>
        <taxon>Craniata</taxon>
        <taxon>Vertebrata</taxon>
        <taxon>Euteleostomi</taxon>
        <taxon>Archelosauria</taxon>
        <taxon>Archosauria</taxon>
        <taxon>Dinosauria</taxon>
        <taxon>Saurischia</taxon>
        <taxon>Theropoda</taxon>
        <taxon>Coelurosauria</taxon>
        <taxon>Aves</taxon>
        <taxon>Neognathae</taxon>
        <taxon>Galloanserae</taxon>
        <taxon>Anseriformes</taxon>
        <taxon>Anatidae</taxon>
        <taxon>Aythyinae</taxon>
        <taxon>Aythya</taxon>
    </lineage>
</organism>
<feature type="region of interest" description="Disordered" evidence="2">
    <location>
        <begin position="419"/>
        <end position="460"/>
    </location>
</feature>
<reference evidence="5" key="1">
    <citation type="submission" date="2025-08" db="UniProtKB">
        <authorList>
            <consortium name="RefSeq"/>
        </authorList>
    </citation>
    <scope>IDENTIFICATION</scope>
    <source>
        <tissue evidence="5">Lung</tissue>
    </source>
</reference>
<dbReference type="GO" id="GO:0005634">
    <property type="term" value="C:nucleus"/>
    <property type="evidence" value="ECO:0007669"/>
    <property type="project" value="TreeGrafter"/>
</dbReference>
<feature type="region of interest" description="Disordered" evidence="2">
    <location>
        <begin position="328"/>
        <end position="407"/>
    </location>
</feature>
<feature type="compositionally biased region" description="Polar residues" evidence="2">
    <location>
        <begin position="673"/>
        <end position="684"/>
    </location>
</feature>
<feature type="coiled-coil region" evidence="1">
    <location>
        <begin position="933"/>
        <end position="967"/>
    </location>
</feature>
<dbReference type="Gene3D" id="1.10.472.30">
    <property type="entry name" value="Transcription elongation factor S-II, central domain"/>
    <property type="match status" value="1"/>
</dbReference>
<feature type="compositionally biased region" description="Gly residues" evidence="2">
    <location>
        <begin position="1359"/>
        <end position="1369"/>
    </location>
</feature>
<keyword evidence="4" id="KW-1185">Reference proteome</keyword>
<feature type="compositionally biased region" description="Low complexity" evidence="2">
    <location>
        <begin position="344"/>
        <end position="353"/>
    </location>
</feature>
<evidence type="ECO:0000256" key="2">
    <source>
        <dbReference type="SAM" id="MobiDB-lite"/>
    </source>
</evidence>
<feature type="compositionally biased region" description="Polar residues" evidence="2">
    <location>
        <begin position="1167"/>
        <end position="1180"/>
    </location>
</feature>
<feature type="compositionally biased region" description="Low complexity" evidence="2">
    <location>
        <begin position="425"/>
        <end position="444"/>
    </location>
</feature>
<dbReference type="KEGG" id="aful:116495826"/>
<gene>
    <name evidence="5" type="primary">LOC116495826</name>
</gene>
<feature type="compositionally biased region" description="Polar residues" evidence="2">
    <location>
        <begin position="94"/>
        <end position="110"/>
    </location>
</feature>
<feature type="compositionally biased region" description="Low complexity" evidence="2">
    <location>
        <begin position="1338"/>
        <end position="1349"/>
    </location>
</feature>
<dbReference type="PANTHER" id="PTHR11477:SF13">
    <property type="entry name" value="DEATH-INDUCER OBLITERATOR 1"/>
    <property type="match status" value="1"/>
</dbReference>
<dbReference type="RefSeq" id="XP_032054433.1">
    <property type="nucleotide sequence ID" value="XM_032198542.1"/>
</dbReference>
<dbReference type="InterPro" id="IPR036575">
    <property type="entry name" value="TFIIS_cen_dom_sf"/>
</dbReference>